<dbReference type="SMART" id="SM00261">
    <property type="entry name" value="FU"/>
    <property type="match status" value="2"/>
</dbReference>
<dbReference type="InterPro" id="IPR003656">
    <property type="entry name" value="Znf_BED"/>
</dbReference>
<dbReference type="EMBL" id="JAINUG010000148">
    <property type="protein sequence ID" value="KAJ8392255.1"/>
    <property type="molecule type" value="Genomic_DNA"/>
</dbReference>
<evidence type="ECO:0000256" key="9">
    <source>
        <dbReference type="ARBA" id="ARBA00023157"/>
    </source>
</evidence>
<keyword evidence="15" id="KW-1185">Reference proteome</keyword>
<feature type="compositionally biased region" description="Acidic residues" evidence="12">
    <location>
        <begin position="903"/>
        <end position="912"/>
    </location>
</feature>
<comment type="caution">
    <text evidence="14">The sequence shown here is derived from an EMBL/GenBank/DDBJ whole genome shotgun (WGS) entry which is preliminary data.</text>
</comment>
<evidence type="ECO:0000256" key="4">
    <source>
        <dbReference type="ARBA" id="ARBA00022729"/>
    </source>
</evidence>
<dbReference type="PROSITE" id="PS00010">
    <property type="entry name" value="ASX_HYDROXYL"/>
    <property type="match status" value="1"/>
</dbReference>
<feature type="compositionally biased region" description="Basic and acidic residues" evidence="12">
    <location>
        <begin position="916"/>
        <end position="946"/>
    </location>
</feature>
<evidence type="ECO:0000256" key="5">
    <source>
        <dbReference type="ARBA" id="ARBA00022737"/>
    </source>
</evidence>
<comment type="similarity">
    <text evidence="1">Belongs to the CRELD family.</text>
</comment>
<name>A0AAD7RY02_9TELE</name>
<keyword evidence="6" id="KW-0863">Zinc-finger</keyword>
<dbReference type="SUPFAM" id="SSF57667">
    <property type="entry name" value="beta-beta-alpha zinc fingers"/>
    <property type="match status" value="1"/>
</dbReference>
<dbReference type="SUPFAM" id="SSF53098">
    <property type="entry name" value="Ribonuclease H-like"/>
    <property type="match status" value="1"/>
</dbReference>
<keyword evidence="4" id="KW-0732">Signal</keyword>
<dbReference type="PROSITE" id="PS50026">
    <property type="entry name" value="EGF_3"/>
    <property type="match status" value="2"/>
</dbReference>
<reference evidence="14" key="1">
    <citation type="journal article" date="2023" name="Science">
        <title>Genome structures resolve the early diversification of teleost fishes.</title>
        <authorList>
            <person name="Parey E."/>
            <person name="Louis A."/>
            <person name="Montfort J."/>
            <person name="Bouchez O."/>
            <person name="Roques C."/>
            <person name="Iampietro C."/>
            <person name="Lluch J."/>
            <person name="Castinel A."/>
            <person name="Donnadieu C."/>
            <person name="Desvignes T."/>
            <person name="Floi Bucao C."/>
            <person name="Jouanno E."/>
            <person name="Wen M."/>
            <person name="Mejri S."/>
            <person name="Dirks R."/>
            <person name="Jansen H."/>
            <person name="Henkel C."/>
            <person name="Chen W.J."/>
            <person name="Zahm M."/>
            <person name="Cabau C."/>
            <person name="Klopp C."/>
            <person name="Thompson A.W."/>
            <person name="Robinson-Rechavi M."/>
            <person name="Braasch I."/>
            <person name="Lecointre G."/>
            <person name="Bobe J."/>
            <person name="Postlethwait J.H."/>
            <person name="Berthelot C."/>
            <person name="Roest Crollius H."/>
            <person name="Guiguen Y."/>
        </authorList>
    </citation>
    <scope>NUCLEOTIDE SEQUENCE</scope>
    <source>
        <strain evidence="14">NC1722</strain>
    </source>
</reference>
<evidence type="ECO:0000256" key="7">
    <source>
        <dbReference type="ARBA" id="ARBA00022833"/>
    </source>
</evidence>
<dbReference type="PROSITE" id="PS01248">
    <property type="entry name" value="EGF_LAM_1"/>
    <property type="match status" value="1"/>
</dbReference>
<dbReference type="Gene3D" id="2.10.25.10">
    <property type="entry name" value="Laminin"/>
    <property type="match status" value="2"/>
</dbReference>
<evidence type="ECO:0000256" key="11">
    <source>
        <dbReference type="PROSITE-ProRule" id="PRU00076"/>
    </source>
</evidence>
<dbReference type="InterPro" id="IPR000152">
    <property type="entry name" value="EGF-type_Asp/Asn_hydroxyl_site"/>
</dbReference>
<dbReference type="GO" id="GO:0005509">
    <property type="term" value="F:calcium ion binding"/>
    <property type="evidence" value="ECO:0007669"/>
    <property type="project" value="InterPro"/>
</dbReference>
<dbReference type="SMART" id="SM00179">
    <property type="entry name" value="EGF_CA"/>
    <property type="match status" value="2"/>
</dbReference>
<dbReference type="GO" id="GO:0003677">
    <property type="term" value="F:DNA binding"/>
    <property type="evidence" value="ECO:0007669"/>
    <property type="project" value="InterPro"/>
</dbReference>
<dbReference type="InterPro" id="IPR006212">
    <property type="entry name" value="Furin_repeat"/>
</dbReference>
<dbReference type="InterPro" id="IPR001881">
    <property type="entry name" value="EGF-like_Ca-bd_dom"/>
</dbReference>
<feature type="domain" description="EGF-like" evidence="13">
    <location>
        <begin position="703"/>
        <end position="745"/>
    </location>
</feature>
<evidence type="ECO:0000256" key="2">
    <source>
        <dbReference type="ARBA" id="ARBA00022536"/>
    </source>
</evidence>
<evidence type="ECO:0000256" key="10">
    <source>
        <dbReference type="ARBA" id="ARBA00023163"/>
    </source>
</evidence>
<dbReference type="Pfam" id="PF02892">
    <property type="entry name" value="zf-BED"/>
    <property type="match status" value="1"/>
</dbReference>
<sequence>MNEFSRGKNGKDLGTSCLIRHMWRAHRDIVIEEKRKGSNIPPPYTNPPTLLSRAQLQEADELKKESSSVSSSPKTISEEVPQSLDEDMDVKEDSNDAPYQSGQESSLDTSVTVGVMGDEDLPHTSCPDTISEVDQLKALCLYCTCVISRGKRGDFGTSCLMRHLMRRHPDVLKSQKSTYDNASLPRSPYAITAAEALSENVTDAPTMSIWVSSQTREYLTLTAHWVTYESCVRPQGQDFHCSAILSVSPIDCDYNMLNIQKQLEFLWETWINSSGLKIGFTVTDNQSIGNMLEDNNHAAVQCFGHTIDLIISEAIKSQRMVQNLLSIARKICERVHRSAKAKEKLTELQKEYHLPENQLVQDVPTKWKTSFYMLERLVEQKKAIDEMSIECNFRELISCDQWEVMQSVCNALKPFELACREMSNRTATLGQVIPLIHILNRKIDMLFDETMGIDNMLKSLKEAMVSRMSSTLHDPRYMWATMLDPRYKTSLFTEGEAEQCKQDLIRDIDASLSTSVEKKHLLSNGCSEVPPPSNSILSNKDNLWALMDDIRNKIKQEERPKSSELTVLEYLEEEILDQSCDPLDYWNLKKFLWPDLAKVAVRQITDNFSKGFERTAKQNFGGGNTAWEERKLSKYETSEIRLVEILEGLCDSSSFECNHMVEEHEDHFETWWFKRKTKHPDLFKWFCIDTIKVCCPKGTFGPDCNACVGGSERPCHGNGACDGDGTRAGHGRCSCNHGYRGEFCLDCIDGNFNEERNDTFSLCTECHTSCKTCTGSTNQDCDECKPGWRMDEEGACTDVDECSNESPPCKEDQYCLNTDGSYSCKACDKVCSGCKGEGPNHCLACVDGYRDEEGTCTDIDECEQTDQVCPGEHRECVNTKGSYKCFCSSGFEEQDGVCVQSPEPEESEESQETQETQEHQEHQEPILHSEPSDTALPRHPEEHEDL</sequence>
<dbReference type="SUPFAM" id="SSF57184">
    <property type="entry name" value="Growth factor receptor domain"/>
    <property type="match status" value="1"/>
</dbReference>
<evidence type="ECO:0000313" key="14">
    <source>
        <dbReference type="EMBL" id="KAJ8392255.1"/>
    </source>
</evidence>
<keyword evidence="2 11" id="KW-0245">EGF-like domain</keyword>
<dbReference type="CDD" id="cd00054">
    <property type="entry name" value="EGF_CA"/>
    <property type="match status" value="1"/>
</dbReference>
<feature type="compositionally biased region" description="Polar residues" evidence="12">
    <location>
        <begin position="97"/>
        <end position="108"/>
    </location>
</feature>
<feature type="compositionally biased region" description="Low complexity" evidence="12">
    <location>
        <begin position="67"/>
        <end position="79"/>
    </location>
</feature>
<feature type="domain" description="EGF-like" evidence="13">
    <location>
        <begin position="858"/>
        <end position="897"/>
    </location>
</feature>
<keyword evidence="3" id="KW-0479">Metal-binding</keyword>
<dbReference type="FunFam" id="2.10.25.10:FF:000038">
    <property type="entry name" value="Fibrillin 2"/>
    <property type="match status" value="1"/>
</dbReference>
<dbReference type="PROSITE" id="PS01187">
    <property type="entry name" value="EGF_CA"/>
    <property type="match status" value="2"/>
</dbReference>
<dbReference type="InterPro" id="IPR009030">
    <property type="entry name" value="Growth_fac_rcpt_cys_sf"/>
</dbReference>
<evidence type="ECO:0000256" key="6">
    <source>
        <dbReference type="ARBA" id="ARBA00022771"/>
    </source>
</evidence>
<accession>A0AAD7RY02</accession>
<evidence type="ECO:0000256" key="12">
    <source>
        <dbReference type="SAM" id="MobiDB-lite"/>
    </source>
</evidence>
<dbReference type="GO" id="GO:0030855">
    <property type="term" value="P:epithelial cell differentiation"/>
    <property type="evidence" value="ECO:0007669"/>
    <property type="project" value="UniProtKB-ARBA"/>
</dbReference>
<evidence type="ECO:0000313" key="15">
    <source>
        <dbReference type="Proteomes" id="UP001221898"/>
    </source>
</evidence>
<dbReference type="Proteomes" id="UP001221898">
    <property type="component" value="Unassembled WGS sequence"/>
</dbReference>
<evidence type="ECO:0000256" key="1">
    <source>
        <dbReference type="ARBA" id="ARBA00005897"/>
    </source>
</evidence>
<dbReference type="SMART" id="SM00614">
    <property type="entry name" value="ZnF_BED"/>
    <property type="match status" value="1"/>
</dbReference>
<feature type="disulfide bond" evidence="11">
    <location>
        <begin position="735"/>
        <end position="744"/>
    </location>
</feature>
<dbReference type="PANTHER" id="PTHR46481">
    <property type="entry name" value="ZINC FINGER BED DOMAIN-CONTAINING PROTEIN 4"/>
    <property type="match status" value="1"/>
</dbReference>
<dbReference type="Pfam" id="PF07645">
    <property type="entry name" value="EGF_CA"/>
    <property type="match status" value="2"/>
</dbReference>
<feature type="region of interest" description="Disordered" evidence="12">
    <location>
        <begin position="898"/>
        <end position="946"/>
    </location>
</feature>
<evidence type="ECO:0000259" key="13">
    <source>
        <dbReference type="PROSITE" id="PS50026"/>
    </source>
</evidence>
<organism evidence="14 15">
    <name type="scientific">Aldrovandia affinis</name>
    <dbReference type="NCBI Taxonomy" id="143900"/>
    <lineage>
        <taxon>Eukaryota</taxon>
        <taxon>Metazoa</taxon>
        <taxon>Chordata</taxon>
        <taxon>Craniata</taxon>
        <taxon>Vertebrata</taxon>
        <taxon>Euteleostomi</taxon>
        <taxon>Actinopterygii</taxon>
        <taxon>Neopterygii</taxon>
        <taxon>Teleostei</taxon>
        <taxon>Notacanthiformes</taxon>
        <taxon>Halosauridae</taxon>
        <taxon>Aldrovandia</taxon>
    </lineage>
</organism>
<dbReference type="GO" id="GO:0008270">
    <property type="term" value="F:zinc ion binding"/>
    <property type="evidence" value="ECO:0007669"/>
    <property type="project" value="UniProtKB-KW"/>
</dbReference>
<comment type="caution">
    <text evidence="11">Lacks conserved residue(s) required for the propagation of feature annotation.</text>
</comment>
<dbReference type="CDD" id="cd00064">
    <property type="entry name" value="FU"/>
    <property type="match status" value="2"/>
</dbReference>
<dbReference type="InterPro" id="IPR000742">
    <property type="entry name" value="EGF"/>
</dbReference>
<dbReference type="InterPro" id="IPR036236">
    <property type="entry name" value="Znf_C2H2_sf"/>
</dbReference>
<gene>
    <name evidence="14" type="ORF">AAFF_G00078230</name>
</gene>
<keyword evidence="10" id="KW-0804">Transcription</keyword>
<keyword evidence="8" id="KW-0805">Transcription regulation</keyword>
<dbReference type="PROSITE" id="PS00022">
    <property type="entry name" value="EGF_1"/>
    <property type="match status" value="1"/>
</dbReference>
<evidence type="ECO:0000256" key="3">
    <source>
        <dbReference type="ARBA" id="ARBA00022723"/>
    </source>
</evidence>
<dbReference type="InterPro" id="IPR018097">
    <property type="entry name" value="EGF_Ca-bd_CS"/>
</dbReference>
<evidence type="ECO:0000256" key="8">
    <source>
        <dbReference type="ARBA" id="ARBA00023015"/>
    </source>
</evidence>
<dbReference type="InterPro" id="IPR012337">
    <property type="entry name" value="RNaseH-like_sf"/>
</dbReference>
<proteinExistence type="inferred from homology"/>
<dbReference type="InterPro" id="IPR052035">
    <property type="entry name" value="ZnF_BED_domain_contain"/>
</dbReference>
<keyword evidence="9 11" id="KW-1015">Disulfide bond</keyword>
<dbReference type="InterPro" id="IPR002049">
    <property type="entry name" value="LE_dom"/>
</dbReference>
<protein>
    <recommendedName>
        <fullName evidence="13">EGF-like domain-containing protein</fullName>
    </recommendedName>
</protein>
<keyword evidence="5" id="KW-0677">Repeat</keyword>
<dbReference type="AlphaFoldDB" id="A0AAD7RY02"/>
<feature type="region of interest" description="Disordered" evidence="12">
    <location>
        <begin position="34"/>
        <end position="108"/>
    </location>
</feature>
<dbReference type="SMART" id="SM00181">
    <property type="entry name" value="EGF"/>
    <property type="match status" value="4"/>
</dbReference>
<dbReference type="PANTHER" id="PTHR46481:SF4">
    <property type="entry name" value="ZINC FINGER BED DOMAIN-CONTAINING PROTEIN 4"/>
    <property type="match status" value="1"/>
</dbReference>
<keyword evidence="7" id="KW-0862">Zinc</keyword>
<dbReference type="InterPro" id="IPR049883">
    <property type="entry name" value="NOTCH1_EGF-like"/>
</dbReference>